<protein>
    <submittedName>
        <fullName evidence="1">Uncharacterized protein</fullName>
    </submittedName>
</protein>
<reference evidence="1 2" key="1">
    <citation type="submission" date="2020-12" db="EMBL/GenBank/DDBJ databases">
        <title>Metabolic potential, ecology and presence of endohyphal bacteria is reflected in genomic diversity of Mucoromycotina.</title>
        <authorList>
            <person name="Muszewska A."/>
            <person name="Okrasinska A."/>
            <person name="Steczkiewicz K."/>
            <person name="Drgas O."/>
            <person name="Orlowska M."/>
            <person name="Perlinska-Lenart U."/>
            <person name="Aleksandrzak-Piekarczyk T."/>
            <person name="Szatraj K."/>
            <person name="Zielenkiewicz U."/>
            <person name="Pilsyk S."/>
            <person name="Malc E."/>
            <person name="Mieczkowski P."/>
            <person name="Kruszewska J.S."/>
            <person name="Biernat P."/>
            <person name="Pawlowska J."/>
        </authorList>
    </citation>
    <scope>NUCLEOTIDE SEQUENCE [LARGE SCALE GENOMIC DNA]</scope>
    <source>
        <strain evidence="1 2">CBS 142.35</strain>
    </source>
</reference>
<sequence>MGIPSQVNPEITTENVVGWGGSRVNVSPKEGSPSKLVQVHPDAIICHIDQLKWGVSMGHREVSLSEPTPNNADVFGHDLIRLAILGKQIISNTTIKASLQFQVHGKS</sequence>
<comment type="caution">
    <text evidence="1">The sequence shown here is derived from an EMBL/GenBank/DDBJ whole genome shotgun (WGS) entry which is preliminary data.</text>
</comment>
<dbReference type="EMBL" id="JAEPRB010000628">
    <property type="protein sequence ID" value="KAG2214172.1"/>
    <property type="molecule type" value="Genomic_DNA"/>
</dbReference>
<accession>A0A8H7RNA8</accession>
<feature type="non-terminal residue" evidence="1">
    <location>
        <position position="1"/>
    </location>
</feature>
<name>A0A8H7RNA8_9FUNG</name>
<keyword evidence="2" id="KW-1185">Reference proteome</keyword>
<gene>
    <name evidence="1" type="ORF">INT45_006139</name>
</gene>
<evidence type="ECO:0000313" key="1">
    <source>
        <dbReference type="EMBL" id="KAG2214172.1"/>
    </source>
</evidence>
<dbReference type="OrthoDB" id="2258597at2759"/>
<proteinExistence type="predicted"/>
<organism evidence="1 2">
    <name type="scientific">Circinella minor</name>
    <dbReference type="NCBI Taxonomy" id="1195481"/>
    <lineage>
        <taxon>Eukaryota</taxon>
        <taxon>Fungi</taxon>
        <taxon>Fungi incertae sedis</taxon>
        <taxon>Mucoromycota</taxon>
        <taxon>Mucoromycotina</taxon>
        <taxon>Mucoromycetes</taxon>
        <taxon>Mucorales</taxon>
        <taxon>Lichtheimiaceae</taxon>
        <taxon>Circinella</taxon>
    </lineage>
</organism>
<dbReference type="AlphaFoldDB" id="A0A8H7RNA8"/>
<evidence type="ECO:0000313" key="2">
    <source>
        <dbReference type="Proteomes" id="UP000646827"/>
    </source>
</evidence>
<dbReference type="Proteomes" id="UP000646827">
    <property type="component" value="Unassembled WGS sequence"/>
</dbReference>